<dbReference type="Pfam" id="PF01593">
    <property type="entry name" value="Amino_oxidase"/>
    <property type="match status" value="1"/>
</dbReference>
<feature type="coiled-coil region" evidence="4">
    <location>
        <begin position="953"/>
        <end position="987"/>
    </location>
</feature>
<evidence type="ECO:0000256" key="2">
    <source>
        <dbReference type="ARBA" id="ARBA00023002"/>
    </source>
</evidence>
<dbReference type="InterPro" id="IPR050281">
    <property type="entry name" value="Flavin_monoamine_oxidase"/>
</dbReference>
<dbReference type="SUPFAM" id="SSF54373">
    <property type="entry name" value="FAD-linked reductases, C-terminal domain"/>
    <property type="match status" value="1"/>
</dbReference>
<dbReference type="AlphaFoldDB" id="A0A0F4ZIQ2"/>
<evidence type="ECO:0000313" key="8">
    <source>
        <dbReference type="EMBL" id="KKA29991.1"/>
    </source>
</evidence>
<dbReference type="GO" id="GO:0003677">
    <property type="term" value="F:DNA binding"/>
    <property type="evidence" value="ECO:0007669"/>
    <property type="project" value="UniProtKB-UniRule"/>
</dbReference>
<protein>
    <recommendedName>
        <fullName evidence="10">HMG box domain-containing protein</fullName>
    </recommendedName>
</protein>
<comment type="caution">
    <text evidence="8">The sequence shown here is derived from an EMBL/GenBank/DDBJ whole genome shotgun (WGS) entry which is preliminary data.</text>
</comment>
<dbReference type="InterPro" id="IPR009057">
    <property type="entry name" value="Homeodomain-like_sf"/>
</dbReference>
<feature type="region of interest" description="Disordered" evidence="5">
    <location>
        <begin position="988"/>
        <end position="1023"/>
    </location>
</feature>
<feature type="region of interest" description="Disordered" evidence="5">
    <location>
        <begin position="47"/>
        <end position="144"/>
    </location>
</feature>
<feature type="domain" description="HMG box" evidence="6">
    <location>
        <begin position="886"/>
        <end position="964"/>
    </location>
</feature>
<dbReference type="SMART" id="SM00398">
    <property type="entry name" value="HMG"/>
    <property type="match status" value="1"/>
</dbReference>
<dbReference type="GO" id="GO:0050660">
    <property type="term" value="F:flavin adenine dinucleotide binding"/>
    <property type="evidence" value="ECO:0007669"/>
    <property type="project" value="TreeGrafter"/>
</dbReference>
<dbReference type="Gene3D" id="1.10.30.10">
    <property type="entry name" value="High mobility group box domain"/>
    <property type="match status" value="1"/>
</dbReference>
<evidence type="ECO:0000259" key="7">
    <source>
        <dbReference type="PROSITE" id="PS50934"/>
    </source>
</evidence>
<dbReference type="GO" id="GO:0016491">
    <property type="term" value="F:oxidoreductase activity"/>
    <property type="evidence" value="ECO:0007669"/>
    <property type="project" value="UniProtKB-KW"/>
</dbReference>
<dbReference type="Gene3D" id="1.10.10.10">
    <property type="entry name" value="Winged helix-like DNA-binding domain superfamily/Winged helix DNA-binding domain"/>
    <property type="match status" value="1"/>
</dbReference>
<dbReference type="InterPro" id="IPR002937">
    <property type="entry name" value="Amino_oxidase"/>
</dbReference>
<keyword evidence="4" id="KW-0175">Coiled coil</keyword>
<feature type="DNA-binding region" description="HMG box" evidence="3">
    <location>
        <begin position="886"/>
        <end position="964"/>
    </location>
</feature>
<name>A0A0F4ZIQ2_9PEZI</name>
<feature type="compositionally biased region" description="Basic and acidic residues" evidence="5">
    <location>
        <begin position="66"/>
        <end position="75"/>
    </location>
</feature>
<evidence type="ECO:0008006" key="10">
    <source>
        <dbReference type="Google" id="ProtNLM"/>
    </source>
</evidence>
<dbReference type="InterPro" id="IPR009071">
    <property type="entry name" value="HMG_box_dom"/>
</dbReference>
<dbReference type="EMBL" id="LAEV01000595">
    <property type="protein sequence ID" value="KKA29991.1"/>
    <property type="molecule type" value="Genomic_DNA"/>
</dbReference>
<feature type="domain" description="SWIRM" evidence="7">
    <location>
        <begin position="155"/>
        <end position="249"/>
    </location>
</feature>
<dbReference type="PANTHER" id="PTHR10742">
    <property type="entry name" value="FLAVIN MONOAMINE OXIDASE"/>
    <property type="match status" value="1"/>
</dbReference>
<evidence type="ECO:0000256" key="5">
    <source>
        <dbReference type="SAM" id="MobiDB-lite"/>
    </source>
</evidence>
<feature type="compositionally biased region" description="Polar residues" evidence="5">
    <location>
        <begin position="97"/>
        <end position="131"/>
    </location>
</feature>
<feature type="compositionally biased region" description="Basic and acidic residues" evidence="5">
    <location>
        <begin position="12"/>
        <end position="23"/>
    </location>
</feature>
<dbReference type="GO" id="GO:0010468">
    <property type="term" value="P:regulation of gene expression"/>
    <property type="evidence" value="ECO:0007669"/>
    <property type="project" value="UniProtKB-ARBA"/>
</dbReference>
<feature type="compositionally biased region" description="Polar residues" evidence="5">
    <location>
        <begin position="79"/>
        <end position="88"/>
    </location>
</feature>
<evidence type="ECO:0000259" key="6">
    <source>
        <dbReference type="PROSITE" id="PS50118"/>
    </source>
</evidence>
<feature type="region of interest" description="Disordered" evidence="5">
    <location>
        <begin position="1055"/>
        <end position="1082"/>
    </location>
</feature>
<dbReference type="SUPFAM" id="SSF51905">
    <property type="entry name" value="FAD/NAD(P)-binding domain"/>
    <property type="match status" value="1"/>
</dbReference>
<keyword evidence="3" id="KW-0238">DNA-binding</keyword>
<dbReference type="PROSITE" id="PS50934">
    <property type="entry name" value="SWIRM"/>
    <property type="match status" value="1"/>
</dbReference>
<dbReference type="Proteomes" id="UP000033483">
    <property type="component" value="Unassembled WGS sequence"/>
</dbReference>
<feature type="compositionally biased region" description="Low complexity" evidence="5">
    <location>
        <begin position="1055"/>
        <end position="1075"/>
    </location>
</feature>
<accession>A0A0F4ZIQ2</accession>
<dbReference type="OrthoDB" id="9982100at2759"/>
<comment type="similarity">
    <text evidence="1">Belongs to the flavin monoamine oxidase family.</text>
</comment>
<feature type="region of interest" description="Disordered" evidence="5">
    <location>
        <begin position="1"/>
        <end position="28"/>
    </location>
</feature>
<dbReference type="PANTHER" id="PTHR10742:SF386">
    <property type="entry name" value="LYSINE-SPECIFIC HISTONE DEMETHYLASE 1A"/>
    <property type="match status" value="1"/>
</dbReference>
<dbReference type="InterPro" id="IPR036188">
    <property type="entry name" value="FAD/NAD-bd_sf"/>
</dbReference>
<dbReference type="InterPro" id="IPR036910">
    <property type="entry name" value="HMG_box_dom_sf"/>
</dbReference>
<dbReference type="PROSITE" id="PS50118">
    <property type="entry name" value="HMG_BOX_2"/>
    <property type="match status" value="1"/>
</dbReference>
<feature type="compositionally biased region" description="Low complexity" evidence="5">
    <location>
        <begin position="998"/>
        <end position="1019"/>
    </location>
</feature>
<sequence length="1132" mass="124399">MSNLPDDLMADAAHDEEQVKDVDDNSSDLSIIDQFDIDAVEPAALHDQNTSIPGPELQVRSPVSSSRHDTEERSDVLSMVSSLGSKETTPIDIEKSTLPSKVKTASSHLATFQTPRSSRATSKSDFSSKVPQTPRIRPKSSIPPGIQPQEYASQCITAAEMCRLSPYALHPDEHRLLRRYITRPQVTTYLNLRNSILRLWVQNPQVAVTRREAIGCASQRWFEAASLCYDWLVRNGYINFGCVSYPKEPSLIIEPPTKQRTIVVIGAGVSGLGCARQLDGLFQQYSHDFVALNELPPRVIVVEARNRVGGRVYSKAFNATPDPKSGFAGARCTAEMGGMIITGFYGNPLNFLVRGQLGLAYHALRPETTLYDSNGLPADLESDQVVEHLFNDSLDRVSEYKFDIKLPPLVFGNMPLINEGRDSNSEGTWTLKQMDDAANLGAPAAQRQLASRGIRSVGEQSKYGRAALKAREMGWKLKPGVSSTETVNLDQAAHADKACMGSVFENAINQYTNIVEMKPLHLRLLNWHVANLEYSNATDLHNLSLGGWDIDAGNEWEGKHTMVIGGYQSMARGLLMCPQPLECRFLSPVQKIVYSPDFDKTADSKSKIICEDGTQIEADHIVCSIPLGVLKSGNVQFDPPIPEWKAGAIKRVGYGVLNKLILTYQDPFWEPDRDIFGILRDPSNLESLQQKDYAESRGRLFQWFNVSQSSGLPCLVALMAGKAGYATEKEDDKALVEEATTLLRKVFGEDVPYPKEVMVTRWASDKYSFGSYSSSGPDMQWNDYDTLAKPLGNLVFAGEHTIGTHPATVHGAYMSGLRAASEVLDSIIGPLRAPEALFPAKEATPSSLKRKSPSSHDAVKKQRQEHEKNFAEYVLSMLGPAPIYPDAPPPNAYSFFRRDNAMLIRQRCLAKRRAGTKASKIPSKDMSQMASRMWRELAPDERMTYEQRFRAAVVEYKSRLGDLLEKMREREEKVAELRNMFDELTASKSTQREGLAGISSSSSSSSSSSISSSIRNSSSGTPLPTQNVAVVAAVAQAMASPITATAAITNTTDATDTTATTDTTDTTATTAPTAAMSPSGQQNTTVMDTAMSIAMMEEETGIRISGLPARKMKRVSYAEDQSSDVENEGAMK</sequence>
<feature type="region of interest" description="Disordered" evidence="5">
    <location>
        <begin position="839"/>
        <end position="865"/>
    </location>
</feature>
<gene>
    <name evidence="8" type="ORF">TD95_002979</name>
</gene>
<dbReference type="InterPro" id="IPR036388">
    <property type="entry name" value="WH-like_DNA-bd_sf"/>
</dbReference>
<proteinExistence type="inferred from homology"/>
<dbReference type="GO" id="GO:0003682">
    <property type="term" value="F:chromatin binding"/>
    <property type="evidence" value="ECO:0007669"/>
    <property type="project" value="TreeGrafter"/>
</dbReference>
<dbReference type="InterPro" id="IPR007526">
    <property type="entry name" value="SWIRM"/>
</dbReference>
<dbReference type="GO" id="GO:0006338">
    <property type="term" value="P:chromatin remodeling"/>
    <property type="evidence" value="ECO:0007669"/>
    <property type="project" value="TreeGrafter"/>
</dbReference>
<dbReference type="CDD" id="cd00084">
    <property type="entry name" value="HMG-box_SF"/>
    <property type="match status" value="1"/>
</dbReference>
<keyword evidence="3" id="KW-0539">Nucleus</keyword>
<evidence type="ECO:0000256" key="4">
    <source>
        <dbReference type="SAM" id="Coils"/>
    </source>
</evidence>
<organism evidence="8 9">
    <name type="scientific">Thielaviopsis punctulata</name>
    <dbReference type="NCBI Taxonomy" id="72032"/>
    <lineage>
        <taxon>Eukaryota</taxon>
        <taxon>Fungi</taxon>
        <taxon>Dikarya</taxon>
        <taxon>Ascomycota</taxon>
        <taxon>Pezizomycotina</taxon>
        <taxon>Sordariomycetes</taxon>
        <taxon>Hypocreomycetidae</taxon>
        <taxon>Microascales</taxon>
        <taxon>Ceratocystidaceae</taxon>
        <taxon>Thielaviopsis</taxon>
    </lineage>
</organism>
<reference evidence="8 9" key="1">
    <citation type="submission" date="2015-03" db="EMBL/GenBank/DDBJ databases">
        <authorList>
            <person name="Radwan O."/>
            <person name="Al-Naeli F.A."/>
            <person name="Rendon G.A."/>
            <person name="Fields C."/>
        </authorList>
    </citation>
    <scope>NUCLEOTIDE SEQUENCE [LARGE SCALE GENOMIC DNA]</scope>
    <source>
        <strain evidence="8">CR-DP1</strain>
    </source>
</reference>
<dbReference type="Pfam" id="PF04433">
    <property type="entry name" value="SWIRM"/>
    <property type="match status" value="1"/>
</dbReference>
<dbReference type="Gene3D" id="3.90.660.10">
    <property type="match status" value="1"/>
</dbReference>
<keyword evidence="9" id="KW-1185">Reference proteome</keyword>
<evidence type="ECO:0000256" key="3">
    <source>
        <dbReference type="PROSITE-ProRule" id="PRU00267"/>
    </source>
</evidence>
<dbReference type="Gene3D" id="3.50.50.60">
    <property type="entry name" value="FAD/NAD(P)-binding domain"/>
    <property type="match status" value="2"/>
</dbReference>
<dbReference type="SUPFAM" id="SSF47095">
    <property type="entry name" value="HMG-box"/>
    <property type="match status" value="1"/>
</dbReference>
<dbReference type="SUPFAM" id="SSF46689">
    <property type="entry name" value="Homeodomain-like"/>
    <property type="match status" value="1"/>
</dbReference>
<keyword evidence="2" id="KW-0560">Oxidoreductase</keyword>
<evidence type="ECO:0000313" key="9">
    <source>
        <dbReference type="Proteomes" id="UP000033483"/>
    </source>
</evidence>
<dbReference type="GO" id="GO:0005634">
    <property type="term" value="C:nucleus"/>
    <property type="evidence" value="ECO:0007669"/>
    <property type="project" value="UniProtKB-UniRule"/>
</dbReference>
<evidence type="ECO:0000256" key="1">
    <source>
        <dbReference type="ARBA" id="ARBA00005995"/>
    </source>
</evidence>